<dbReference type="FunFam" id="3.10.110.10:FF:000107">
    <property type="entry name" value="Ubiquitin conjugating enzyme, putative"/>
    <property type="match status" value="1"/>
</dbReference>
<keyword evidence="2" id="KW-0808">Transferase</keyword>
<gene>
    <name evidence="7" type="ORF">QBC42DRAFT_313354</name>
</gene>
<dbReference type="GO" id="GO:0016779">
    <property type="term" value="F:nucleotidyltransferase activity"/>
    <property type="evidence" value="ECO:0007669"/>
    <property type="project" value="UniProtKB-KW"/>
</dbReference>
<keyword evidence="4" id="KW-0520">NAD</keyword>
<reference evidence="7" key="2">
    <citation type="submission" date="2023-06" db="EMBL/GenBank/DDBJ databases">
        <authorList>
            <consortium name="Lawrence Berkeley National Laboratory"/>
            <person name="Mondo S.J."/>
            <person name="Hensen N."/>
            <person name="Bonometti L."/>
            <person name="Westerberg I."/>
            <person name="Brannstrom I.O."/>
            <person name="Guillou S."/>
            <person name="Cros-Aarteil S."/>
            <person name="Calhoun S."/>
            <person name="Haridas S."/>
            <person name="Kuo A."/>
            <person name="Pangilinan J."/>
            <person name="Riley R."/>
            <person name="Labutti K."/>
            <person name="Andreopoulos B."/>
            <person name="Lipzen A."/>
            <person name="Chen C."/>
            <person name="Yanf M."/>
            <person name="Daum C."/>
            <person name="Ng V."/>
            <person name="Clum A."/>
            <person name="Steindorff A."/>
            <person name="Ohm R."/>
            <person name="Martin F."/>
            <person name="Silar P."/>
            <person name="Natvig D."/>
            <person name="Lalanne C."/>
            <person name="Gautier V."/>
            <person name="Ament-Velasquez S.L."/>
            <person name="Kruys A."/>
            <person name="Hutchinson M.I."/>
            <person name="Powell A.J."/>
            <person name="Barry K."/>
            <person name="Miller A.N."/>
            <person name="Grigoriev I.V."/>
            <person name="Debuchy R."/>
            <person name="Gladieux P."/>
            <person name="Thoren M.H."/>
            <person name="Johannesson H."/>
        </authorList>
    </citation>
    <scope>NUCLEOTIDE SEQUENCE</scope>
    <source>
        <strain evidence="7">PSN324</strain>
    </source>
</reference>
<dbReference type="InterPro" id="IPR012317">
    <property type="entry name" value="Poly(ADP-ribose)pol_cat_dom"/>
</dbReference>
<dbReference type="PROSITE" id="PS50127">
    <property type="entry name" value="UBC_2"/>
    <property type="match status" value="1"/>
</dbReference>
<dbReference type="Pfam" id="PF00179">
    <property type="entry name" value="UQ_con"/>
    <property type="match status" value="1"/>
</dbReference>
<proteinExistence type="predicted"/>
<reference evidence="7" key="1">
    <citation type="journal article" date="2023" name="Mol. Phylogenet. Evol.">
        <title>Genome-scale phylogeny and comparative genomics of the fungal order Sordariales.</title>
        <authorList>
            <person name="Hensen N."/>
            <person name="Bonometti L."/>
            <person name="Westerberg I."/>
            <person name="Brannstrom I.O."/>
            <person name="Guillou S."/>
            <person name="Cros-Aarteil S."/>
            <person name="Calhoun S."/>
            <person name="Haridas S."/>
            <person name="Kuo A."/>
            <person name="Mondo S."/>
            <person name="Pangilinan J."/>
            <person name="Riley R."/>
            <person name="LaButti K."/>
            <person name="Andreopoulos B."/>
            <person name="Lipzen A."/>
            <person name="Chen C."/>
            <person name="Yan M."/>
            <person name="Daum C."/>
            <person name="Ng V."/>
            <person name="Clum A."/>
            <person name="Steindorff A."/>
            <person name="Ohm R.A."/>
            <person name="Martin F."/>
            <person name="Silar P."/>
            <person name="Natvig D.O."/>
            <person name="Lalanne C."/>
            <person name="Gautier V."/>
            <person name="Ament-Velasquez S.L."/>
            <person name="Kruys A."/>
            <person name="Hutchinson M.I."/>
            <person name="Powell A.J."/>
            <person name="Barry K."/>
            <person name="Miller A.N."/>
            <person name="Grigoriev I.V."/>
            <person name="Debuchy R."/>
            <person name="Gladieux P."/>
            <person name="Hiltunen Thoren M."/>
            <person name="Johannesson H."/>
        </authorList>
    </citation>
    <scope>NUCLEOTIDE SEQUENCE</scope>
    <source>
        <strain evidence="7">PSN324</strain>
    </source>
</reference>
<dbReference type="SUPFAM" id="SSF56399">
    <property type="entry name" value="ADP-ribosylation"/>
    <property type="match status" value="1"/>
</dbReference>
<protein>
    <recommendedName>
        <fullName evidence="6">UBC core domain-containing protein</fullName>
    </recommendedName>
</protein>
<keyword evidence="8" id="KW-1185">Reference proteome</keyword>
<feature type="compositionally biased region" description="Acidic residues" evidence="5">
    <location>
        <begin position="128"/>
        <end position="144"/>
    </location>
</feature>
<name>A0AAV9HH62_9PEZI</name>
<dbReference type="SUPFAM" id="SSF54495">
    <property type="entry name" value="UBC-like"/>
    <property type="match status" value="1"/>
</dbReference>
<dbReference type="PANTHER" id="PTHR21328">
    <property type="entry name" value="POLY ADP-RIBOSE POLYMERASE FAMILY, MEMBER PARP"/>
    <property type="match status" value="1"/>
</dbReference>
<evidence type="ECO:0000259" key="6">
    <source>
        <dbReference type="PROSITE" id="PS50127"/>
    </source>
</evidence>
<evidence type="ECO:0000256" key="2">
    <source>
        <dbReference type="ARBA" id="ARBA00022679"/>
    </source>
</evidence>
<feature type="region of interest" description="Disordered" evidence="5">
    <location>
        <begin position="110"/>
        <end position="144"/>
    </location>
</feature>
<evidence type="ECO:0000256" key="1">
    <source>
        <dbReference type="ARBA" id="ARBA00022676"/>
    </source>
</evidence>
<evidence type="ECO:0000256" key="3">
    <source>
        <dbReference type="ARBA" id="ARBA00022695"/>
    </source>
</evidence>
<dbReference type="AlphaFoldDB" id="A0AAV9HH62"/>
<dbReference type="GO" id="GO:0003950">
    <property type="term" value="F:NAD+ poly-ADP-ribosyltransferase activity"/>
    <property type="evidence" value="ECO:0007669"/>
    <property type="project" value="InterPro"/>
</dbReference>
<comment type="caution">
    <text evidence="7">The sequence shown here is derived from an EMBL/GenBank/DDBJ whole genome shotgun (WGS) entry which is preliminary data.</text>
</comment>
<dbReference type="Pfam" id="PF00644">
    <property type="entry name" value="PARP"/>
    <property type="match status" value="1"/>
</dbReference>
<dbReference type="Gene3D" id="3.90.228.10">
    <property type="match status" value="1"/>
</dbReference>
<evidence type="ECO:0000256" key="5">
    <source>
        <dbReference type="SAM" id="MobiDB-lite"/>
    </source>
</evidence>
<sequence>MEKFKTDLATARQKVESGSIRWLKTIQRGDCDGEVVLVFDHKSLPETICIHALAESVSEYPEANKFMLYIENDNPPEQAALAVSEAADFMLGFSIYEMAMQIASSLNGRLNPASPDTSDSDFSLDLQDNPDADDDDDDDDDDFELDDYGYDDDDIFGLSVAGSKNATLLSQASASPHVLQRIRRDLRGVHNAGYKLGILDNFAKTATSGVFSISVRVDALGLSDAALEAWDLDESEYVVLLIRTASYLPFEHTISKLPSASRLQFRIGKCLKHKPSLQQALLAFDAGSEPEAQGDQFQKLFLSNSLDQFMNEYFISLVKLRESKSCSWEHANEIVQNSNLGSDGLYEPTAVAEATEQQRLHQFLESDHVLQKDRDRSLPLIAMQFAMRYFIRCTEYCLRCHRKLEERFEALRPYVCSNPLCLFQYMSMGFGPNIEHEILTEPYVVDLLVSLCYAAVHPCQPLYQLQPGPANIPSALPIRDLPVGLRLNVPDLNCDTPARFCGQLQGNRLMWHENVAELETIMAPSKWIAFRVANHGRILHGRILGFNPDTKTASVNILATSGTMLSLLGSVVPGAVSGAATVEPAAPTTAADLAKANVAVEIFPYDVDFDSLDTLAKGKAMQHVLDTLPPILEIEQWLNDNPQGSLKGMESVSPAAVGLLQWIVSSNRSCIFQVDRSRAVANLRGQNQSRPAGRGRNREHERVVGMPGWIQFRFAQGSPDKELRFNRALQEVAKQRKLAHPTIFAWHGSMLNNWHSIVRNGLDYKDIRCGRAYGNGVYFSPNYTTSVGYSGSKFGRCWPKSNLNFISCLSLNEIINAPDQFVSKDPHYVVAQPDWHQCRYLFIQPVPEARGPAMEEASKLPKGSFHSLAQGFEPLGSTGHSLKIPLSAIPTRTVSLGSEPPSILVKRTISEQQSDADGEDAEDVAIVFEAVEMESGGNTASPPPAKKLMVEKSKTDFVPGSLDFSTLARLNPPSFANESALKALGKELKNLQAVQTKAPLHELGWYVDFDQVTNLFQWIVELHSFDPALPLANDMKVNGITSIVSEIRFPKDYPFSPPFVRIIRPRFLPFMHGGGGHVTLGGAMCMQLLTTSGWSPANSLESVLLQVRMALCSCDPKPARLVPVNKKTSAEGGSRMGLDDYGIGEALDAYIRAADKHGWAVPEGVRTTAAGV</sequence>
<dbReference type="InterPro" id="IPR051838">
    <property type="entry name" value="ARTD_PARP"/>
</dbReference>
<dbReference type="CDD" id="cd23802">
    <property type="entry name" value="UBCc_UBE2Q"/>
    <property type="match status" value="1"/>
</dbReference>
<dbReference type="Gene3D" id="3.10.110.10">
    <property type="entry name" value="Ubiquitin Conjugating Enzyme"/>
    <property type="match status" value="1"/>
</dbReference>
<organism evidence="7 8">
    <name type="scientific">Cladorrhinum samala</name>
    <dbReference type="NCBI Taxonomy" id="585594"/>
    <lineage>
        <taxon>Eukaryota</taxon>
        <taxon>Fungi</taxon>
        <taxon>Dikarya</taxon>
        <taxon>Ascomycota</taxon>
        <taxon>Pezizomycotina</taxon>
        <taxon>Sordariomycetes</taxon>
        <taxon>Sordariomycetidae</taxon>
        <taxon>Sordariales</taxon>
        <taxon>Podosporaceae</taxon>
        <taxon>Cladorrhinum</taxon>
    </lineage>
</organism>
<keyword evidence="3" id="KW-0548">Nucleotidyltransferase</keyword>
<keyword evidence="1" id="KW-0328">Glycosyltransferase</keyword>
<evidence type="ECO:0000256" key="4">
    <source>
        <dbReference type="ARBA" id="ARBA00023027"/>
    </source>
</evidence>
<dbReference type="InterPro" id="IPR000608">
    <property type="entry name" value="UBC"/>
</dbReference>
<dbReference type="Proteomes" id="UP001321749">
    <property type="component" value="Unassembled WGS sequence"/>
</dbReference>
<feature type="domain" description="UBC core" evidence="6">
    <location>
        <begin position="979"/>
        <end position="1160"/>
    </location>
</feature>
<evidence type="ECO:0000313" key="8">
    <source>
        <dbReference type="Proteomes" id="UP001321749"/>
    </source>
</evidence>
<dbReference type="EMBL" id="MU865055">
    <property type="protein sequence ID" value="KAK4458827.1"/>
    <property type="molecule type" value="Genomic_DNA"/>
</dbReference>
<accession>A0AAV9HH62</accession>
<evidence type="ECO:0000313" key="7">
    <source>
        <dbReference type="EMBL" id="KAK4458827.1"/>
    </source>
</evidence>
<feature type="compositionally biased region" description="Polar residues" evidence="5">
    <location>
        <begin position="110"/>
        <end position="121"/>
    </location>
</feature>
<dbReference type="InterPro" id="IPR016135">
    <property type="entry name" value="UBQ-conjugating_enzyme/RWD"/>
</dbReference>